<name>A0A943DFL7_9FIRM</name>
<dbReference type="AlphaFoldDB" id="A0A943DFL7"/>
<keyword evidence="1" id="KW-0812">Transmembrane</keyword>
<keyword evidence="1" id="KW-0472">Membrane</keyword>
<dbReference type="Proteomes" id="UP000759273">
    <property type="component" value="Unassembled WGS sequence"/>
</dbReference>
<accession>A0A943DFL7</accession>
<feature type="transmembrane region" description="Helical" evidence="1">
    <location>
        <begin position="193"/>
        <end position="210"/>
    </location>
</feature>
<evidence type="ECO:0000313" key="3">
    <source>
        <dbReference type="Proteomes" id="UP000759273"/>
    </source>
</evidence>
<feature type="transmembrane region" description="Helical" evidence="1">
    <location>
        <begin position="85"/>
        <end position="107"/>
    </location>
</feature>
<keyword evidence="1" id="KW-1133">Transmembrane helix</keyword>
<dbReference type="InterPro" id="IPR010699">
    <property type="entry name" value="DUF1275"/>
</dbReference>
<reference evidence="2" key="1">
    <citation type="submission" date="2021-02" db="EMBL/GenBank/DDBJ databases">
        <title>Infant gut strain persistence is associated with maternal origin, phylogeny, and functional potential including surface adhesion and iron acquisition.</title>
        <authorList>
            <person name="Lou Y.C."/>
        </authorList>
    </citation>
    <scope>NUCLEOTIDE SEQUENCE</scope>
    <source>
        <strain evidence="2">L3_101_000M1_dasL3_101_000M1_concoct_87</strain>
    </source>
</reference>
<feature type="transmembrane region" description="Helical" evidence="1">
    <location>
        <begin position="166"/>
        <end position="186"/>
    </location>
</feature>
<feature type="transmembrane region" description="Helical" evidence="1">
    <location>
        <begin position="53"/>
        <end position="73"/>
    </location>
</feature>
<sequence length="223" mass="24819">MSEAFRTVMFLSASGGLQDAYTYIGRGKVFANAQTGNIVLMSQSLFEGNFARFAHYFIPVLAFALGVAAAECIRLRWREAKRMHWRQLVLLTEIALLFVVGFFPAAWDIGANALVSFSCAMQVQAFRKVHGYPFASTMCIGNLRSGMDSLVGFGHTRDKKLLWKGLHYFGVIFVFALGAGIGTQCVGIFGEKTIWLSCALLLVSLCFMFIKEDLPEIEEELEK</sequence>
<comment type="caution">
    <text evidence="2">The sequence shown here is derived from an EMBL/GenBank/DDBJ whole genome shotgun (WGS) entry which is preliminary data.</text>
</comment>
<dbReference type="EMBL" id="JAGZGG010000011">
    <property type="protein sequence ID" value="MBS5332114.1"/>
    <property type="molecule type" value="Genomic_DNA"/>
</dbReference>
<evidence type="ECO:0000256" key="1">
    <source>
        <dbReference type="SAM" id="Phobius"/>
    </source>
</evidence>
<dbReference type="PANTHER" id="PTHR37314">
    <property type="entry name" value="SLR0142 PROTEIN"/>
    <property type="match status" value="1"/>
</dbReference>
<dbReference type="PANTHER" id="PTHR37314:SF4">
    <property type="entry name" value="UPF0700 TRANSMEMBRANE PROTEIN YOAK"/>
    <property type="match status" value="1"/>
</dbReference>
<evidence type="ECO:0000313" key="2">
    <source>
        <dbReference type="EMBL" id="MBS5332114.1"/>
    </source>
</evidence>
<protein>
    <submittedName>
        <fullName evidence="2">DUF1275 domain-containing protein</fullName>
    </submittedName>
</protein>
<gene>
    <name evidence="2" type="ORF">KHY36_06230</name>
</gene>
<dbReference type="Pfam" id="PF06912">
    <property type="entry name" value="DUF1275"/>
    <property type="match status" value="1"/>
</dbReference>
<proteinExistence type="predicted"/>
<organism evidence="2 3">
    <name type="scientific">Subdoligranulum variabile</name>
    <dbReference type="NCBI Taxonomy" id="214851"/>
    <lineage>
        <taxon>Bacteria</taxon>
        <taxon>Bacillati</taxon>
        <taxon>Bacillota</taxon>
        <taxon>Clostridia</taxon>
        <taxon>Eubacteriales</taxon>
        <taxon>Oscillospiraceae</taxon>
        <taxon>Subdoligranulum</taxon>
    </lineage>
</organism>